<name>A0A073C9Z1_PLAA1</name>
<protein>
    <submittedName>
        <fullName evidence="1">Type I restriction-modification system</fullName>
    </submittedName>
</protein>
<evidence type="ECO:0000313" key="1">
    <source>
        <dbReference type="EMBL" id="KEI65154.1"/>
    </source>
</evidence>
<proteinExistence type="predicted"/>
<dbReference type="HOGENOM" id="CLU_3156125_0_0_3"/>
<accession>A0A073C9Z1</accession>
<organism evidence="1 2">
    <name type="scientific">Planktothrix agardhii (strain NIVA-CYA 126/8)</name>
    <dbReference type="NCBI Taxonomy" id="388467"/>
    <lineage>
        <taxon>Bacteria</taxon>
        <taxon>Bacillati</taxon>
        <taxon>Cyanobacteriota</taxon>
        <taxon>Cyanophyceae</taxon>
        <taxon>Oscillatoriophycideae</taxon>
        <taxon>Oscillatoriales</taxon>
        <taxon>Microcoleaceae</taxon>
        <taxon>Planktothrix</taxon>
    </lineage>
</organism>
<keyword evidence="2" id="KW-1185">Reference proteome</keyword>
<evidence type="ECO:0000313" key="2">
    <source>
        <dbReference type="Proteomes" id="UP000027395"/>
    </source>
</evidence>
<dbReference type="PATRIC" id="fig|388467.6.peg.4867"/>
<keyword evidence="1" id="KW-0614">Plasmid</keyword>
<dbReference type="RefSeq" id="WP_158442927.1">
    <property type="nucleotide sequence ID" value="NZ_CM002808.1"/>
</dbReference>
<dbReference type="EMBL" id="CM002808">
    <property type="protein sequence ID" value="KEI65154.1"/>
    <property type="molecule type" value="Genomic_DNA"/>
</dbReference>
<dbReference type="Proteomes" id="UP000027395">
    <property type="component" value="Plasmid pPA79"/>
</dbReference>
<geneLocation type="plasmid" evidence="1 2">
    <name>pPA79</name>
</geneLocation>
<dbReference type="AlphaFoldDB" id="A0A073C9Z1"/>
<sequence length="48" mass="5427">MNGAKRALIALVEKLWDKYAVSSRELEAERSQTLGELNEFLVKLGYVS</sequence>
<gene>
    <name evidence="1" type="ORF">A19Y_8063</name>
</gene>
<reference evidence="1 2" key="1">
    <citation type="journal article" date="2014" name="Appl. Environ. Microbiol.">
        <title>Elucidation of insertion elements encoded on plasmids and in vitro construction of shuttle vectors from the toxic cyanobacterium Planktothrix.</title>
        <authorList>
            <person name="Christiansen G."/>
            <person name="Goesmann A."/>
            <person name="Kurmayer R."/>
        </authorList>
    </citation>
    <scope>NUCLEOTIDE SEQUENCE [LARGE SCALE GENOMIC DNA]</scope>
    <source>
        <strain evidence="1 2">NIVA-CYA 126/8</strain>
        <plasmid evidence="1">pPA79</plasmid>
    </source>
</reference>